<dbReference type="InterPro" id="IPR043429">
    <property type="entry name" value="ArtM/GltK/GlnP/TcyL/YhdX-like"/>
</dbReference>
<dbReference type="GO" id="GO:0006865">
    <property type="term" value="P:amino acid transport"/>
    <property type="evidence" value="ECO:0007669"/>
    <property type="project" value="TreeGrafter"/>
</dbReference>
<keyword evidence="3 8" id="KW-0813">Transport</keyword>
<dbReference type="PROSITE" id="PS50928">
    <property type="entry name" value="ABC_TM1"/>
    <property type="match status" value="1"/>
</dbReference>
<dbReference type="CDD" id="cd06261">
    <property type="entry name" value="TM_PBP2"/>
    <property type="match status" value="1"/>
</dbReference>
<dbReference type="GO" id="GO:0043190">
    <property type="term" value="C:ATP-binding cassette (ABC) transporter complex"/>
    <property type="evidence" value="ECO:0007669"/>
    <property type="project" value="InterPro"/>
</dbReference>
<dbReference type="Pfam" id="PF00528">
    <property type="entry name" value="BPD_transp_1"/>
    <property type="match status" value="1"/>
</dbReference>
<gene>
    <name evidence="10" type="ORF">GR138_11750</name>
</gene>
<feature type="transmembrane region" description="Helical" evidence="8">
    <location>
        <begin position="247"/>
        <end position="266"/>
    </location>
</feature>
<keyword evidence="4" id="KW-1003">Cell membrane</keyword>
<evidence type="ECO:0000259" key="9">
    <source>
        <dbReference type="PROSITE" id="PS50928"/>
    </source>
</evidence>
<dbReference type="OrthoDB" id="9771188at2"/>
<dbReference type="PANTHER" id="PTHR30614:SF41">
    <property type="entry name" value="INNER MEMBRANE AMINO-ACID ABC TRANSPORTER PERMEASE PROTEIN YHDY"/>
    <property type="match status" value="1"/>
</dbReference>
<comment type="similarity">
    <text evidence="2">Belongs to the binding-protein-dependent transport system permease family. HisMQ subfamily.</text>
</comment>
<feature type="transmembrane region" description="Helical" evidence="8">
    <location>
        <begin position="113"/>
        <end position="131"/>
    </location>
</feature>
<evidence type="ECO:0000256" key="3">
    <source>
        <dbReference type="ARBA" id="ARBA00022448"/>
    </source>
</evidence>
<dbReference type="RefSeq" id="WP_160859438.1">
    <property type="nucleotide sequence ID" value="NZ_JAODWE010000010.1"/>
</dbReference>
<dbReference type="Proteomes" id="UP000435802">
    <property type="component" value="Unassembled WGS sequence"/>
</dbReference>
<evidence type="ECO:0000313" key="11">
    <source>
        <dbReference type="Proteomes" id="UP000435802"/>
    </source>
</evidence>
<reference evidence="10 11" key="1">
    <citation type="submission" date="2019-12" db="EMBL/GenBank/DDBJ databases">
        <title>Shinella kummerowiae sp. nov., a symbiotic bacterium isolated from root nodules of the herbal legume Kummerowia stipulacea.</title>
        <authorList>
            <person name="Gao J."/>
        </authorList>
    </citation>
    <scope>NUCLEOTIDE SEQUENCE [LARGE SCALE GENOMIC DNA]</scope>
    <source>
        <strain evidence="10 11">CCBAU 25048</strain>
    </source>
</reference>
<dbReference type="Gene3D" id="1.10.3720.10">
    <property type="entry name" value="MetI-like"/>
    <property type="match status" value="1"/>
</dbReference>
<comment type="subcellular location">
    <subcellularLocation>
        <location evidence="1">Cell inner membrane</location>
        <topology evidence="1">Multi-pass membrane protein</topology>
    </subcellularLocation>
    <subcellularLocation>
        <location evidence="8">Cell membrane</location>
        <topology evidence="8">Multi-pass membrane protein</topology>
    </subcellularLocation>
</comment>
<dbReference type="NCBIfam" id="TIGR01726">
    <property type="entry name" value="HEQRo_perm_3TM"/>
    <property type="match status" value="1"/>
</dbReference>
<accession>A0A6N8SBP5</accession>
<evidence type="ECO:0000256" key="8">
    <source>
        <dbReference type="RuleBase" id="RU363032"/>
    </source>
</evidence>
<evidence type="ECO:0000256" key="1">
    <source>
        <dbReference type="ARBA" id="ARBA00004429"/>
    </source>
</evidence>
<sequence>MAESITYVREDFLEPEKAPLSDSSAIGWIRKNLFASVKDSILSLLALAALVYFLPGLINWLFVSAVWIGADRTACLTVDQGGQLPAGWSGACWAYVGDRFVQFMFGSYPRDELWRPLLVVAMFVGLLVPFLMPKVPRKGLNAILLLIVLPVIAFFLLLGGVFGLRHVETSLWGGLMVTLIISFVGITVSLPAGILLALGRRSQMPVLKTVCVAFIELIRGVPLITVLFMASVLLPLFLEPGNNIDKFLRALIGVSIFASAYMAEVIRGGLQAIPKGQYEAADALGLNYFHKMTFVVLPQAIKLVIPGIVNTFIGMFKDTSLVTIISMYDLLGIVKASFGDSGWITPVTPLTGLIFAGFTFWIFCFGMSRYSAFVERRLDKGHKR</sequence>
<feature type="transmembrane region" description="Helical" evidence="8">
    <location>
        <begin position="170"/>
        <end position="198"/>
    </location>
</feature>
<feature type="transmembrane region" description="Helical" evidence="8">
    <location>
        <begin position="350"/>
        <end position="374"/>
    </location>
</feature>
<evidence type="ECO:0000256" key="5">
    <source>
        <dbReference type="ARBA" id="ARBA00022692"/>
    </source>
</evidence>
<proteinExistence type="inferred from homology"/>
<evidence type="ECO:0000256" key="6">
    <source>
        <dbReference type="ARBA" id="ARBA00022989"/>
    </source>
</evidence>
<feature type="domain" description="ABC transmembrane type-1" evidence="9">
    <location>
        <begin position="175"/>
        <end position="366"/>
    </location>
</feature>
<dbReference type="InterPro" id="IPR035906">
    <property type="entry name" value="MetI-like_sf"/>
</dbReference>
<feature type="transmembrane region" description="Helical" evidence="8">
    <location>
        <begin position="210"/>
        <end position="235"/>
    </location>
</feature>
<feature type="transmembrane region" description="Helical" evidence="8">
    <location>
        <begin position="41"/>
        <end position="62"/>
    </location>
</feature>
<evidence type="ECO:0000256" key="7">
    <source>
        <dbReference type="ARBA" id="ARBA00023136"/>
    </source>
</evidence>
<keyword evidence="7 8" id="KW-0472">Membrane</keyword>
<protein>
    <submittedName>
        <fullName evidence="10">ABC transporter permease subunit</fullName>
    </submittedName>
</protein>
<keyword evidence="11" id="KW-1185">Reference proteome</keyword>
<dbReference type="AlphaFoldDB" id="A0A6N8SBP5"/>
<dbReference type="InterPro" id="IPR000515">
    <property type="entry name" value="MetI-like"/>
</dbReference>
<dbReference type="GO" id="GO:0022857">
    <property type="term" value="F:transmembrane transporter activity"/>
    <property type="evidence" value="ECO:0007669"/>
    <property type="project" value="InterPro"/>
</dbReference>
<name>A0A6N8SBP5_9HYPH</name>
<comment type="caution">
    <text evidence="10">The sequence shown here is derived from an EMBL/GenBank/DDBJ whole genome shotgun (WGS) entry which is preliminary data.</text>
</comment>
<evidence type="ECO:0000313" key="10">
    <source>
        <dbReference type="EMBL" id="MXN45867.1"/>
    </source>
</evidence>
<dbReference type="SUPFAM" id="SSF161098">
    <property type="entry name" value="MetI-like"/>
    <property type="match status" value="1"/>
</dbReference>
<evidence type="ECO:0000256" key="4">
    <source>
        <dbReference type="ARBA" id="ARBA00022475"/>
    </source>
</evidence>
<evidence type="ECO:0000256" key="2">
    <source>
        <dbReference type="ARBA" id="ARBA00010072"/>
    </source>
</evidence>
<dbReference type="PANTHER" id="PTHR30614">
    <property type="entry name" value="MEMBRANE COMPONENT OF AMINO ACID ABC TRANSPORTER"/>
    <property type="match status" value="1"/>
</dbReference>
<keyword evidence="6 8" id="KW-1133">Transmembrane helix</keyword>
<dbReference type="InterPro" id="IPR010065">
    <property type="entry name" value="AA_ABC_transptr_permease_3TM"/>
</dbReference>
<dbReference type="EMBL" id="WUMK01000004">
    <property type="protein sequence ID" value="MXN45867.1"/>
    <property type="molecule type" value="Genomic_DNA"/>
</dbReference>
<organism evidence="10 11">
    <name type="scientific">Shinella kummerowiae</name>
    <dbReference type="NCBI Taxonomy" id="417745"/>
    <lineage>
        <taxon>Bacteria</taxon>
        <taxon>Pseudomonadati</taxon>
        <taxon>Pseudomonadota</taxon>
        <taxon>Alphaproteobacteria</taxon>
        <taxon>Hyphomicrobiales</taxon>
        <taxon>Rhizobiaceae</taxon>
        <taxon>Shinella</taxon>
    </lineage>
</organism>
<feature type="transmembrane region" description="Helical" evidence="8">
    <location>
        <begin position="143"/>
        <end position="164"/>
    </location>
</feature>
<keyword evidence="5 8" id="KW-0812">Transmembrane</keyword>